<evidence type="ECO:0000313" key="3">
    <source>
        <dbReference type="Proteomes" id="UP000053573"/>
    </source>
</evidence>
<comment type="caution">
    <text evidence="2">The sequence shown here is derived from an EMBL/GenBank/DDBJ whole genome shotgun (WGS) entry which is preliminary data.</text>
</comment>
<accession>A0A0H1BKE5</accession>
<proteinExistence type="predicted"/>
<name>A0A0H1BKE5_9EURO</name>
<feature type="non-terminal residue" evidence="2">
    <location>
        <position position="82"/>
    </location>
</feature>
<feature type="non-terminal residue" evidence="2">
    <location>
        <position position="1"/>
    </location>
</feature>
<feature type="signal peptide" evidence="1">
    <location>
        <begin position="1"/>
        <end position="22"/>
    </location>
</feature>
<evidence type="ECO:0000313" key="2">
    <source>
        <dbReference type="EMBL" id="KLJ09656.1"/>
    </source>
</evidence>
<feature type="chain" id="PRO_5005199397" evidence="1">
    <location>
        <begin position="23"/>
        <end position="82"/>
    </location>
</feature>
<sequence length="82" mass="9645">GRKLNPFVFWVYLSHRLFFSSALDRKPQRTGTPRRTTQARIQDRALGFAASWADLSIRGNFYDQFSRSKYLHLAKAQIQVRK</sequence>
<dbReference type="EMBL" id="LDEV01002297">
    <property type="protein sequence ID" value="KLJ09656.1"/>
    <property type="molecule type" value="Genomic_DNA"/>
</dbReference>
<dbReference type="OrthoDB" id="4366914at2759"/>
<dbReference type="AlphaFoldDB" id="A0A0H1BKE5"/>
<organism evidence="2 3">
    <name type="scientific">Blastomyces silverae</name>
    <dbReference type="NCBI Taxonomy" id="2060906"/>
    <lineage>
        <taxon>Eukaryota</taxon>
        <taxon>Fungi</taxon>
        <taxon>Dikarya</taxon>
        <taxon>Ascomycota</taxon>
        <taxon>Pezizomycotina</taxon>
        <taxon>Eurotiomycetes</taxon>
        <taxon>Eurotiomycetidae</taxon>
        <taxon>Onygenales</taxon>
        <taxon>Ajellomycetaceae</taxon>
        <taxon>Blastomyces</taxon>
    </lineage>
</organism>
<keyword evidence="3" id="KW-1185">Reference proteome</keyword>
<dbReference type="Proteomes" id="UP000053573">
    <property type="component" value="Unassembled WGS sequence"/>
</dbReference>
<gene>
    <name evidence="2" type="ORF">EMPG_14919</name>
</gene>
<keyword evidence="1" id="KW-0732">Signal</keyword>
<evidence type="ECO:0000256" key="1">
    <source>
        <dbReference type="SAM" id="SignalP"/>
    </source>
</evidence>
<protein>
    <submittedName>
        <fullName evidence="2">Uncharacterized protein</fullName>
    </submittedName>
</protein>
<reference evidence="3" key="1">
    <citation type="journal article" date="2015" name="PLoS Genet.">
        <title>The dynamic genome and transcriptome of the human fungal pathogen Blastomyces and close relative Emmonsia.</title>
        <authorList>
            <person name="Munoz J.F."/>
            <person name="Gauthier G.M."/>
            <person name="Desjardins C.A."/>
            <person name="Gallo J.E."/>
            <person name="Holder J."/>
            <person name="Sullivan T.D."/>
            <person name="Marty A.J."/>
            <person name="Carmen J.C."/>
            <person name="Chen Z."/>
            <person name="Ding L."/>
            <person name="Gujja S."/>
            <person name="Magrini V."/>
            <person name="Misas E."/>
            <person name="Mitreva M."/>
            <person name="Priest M."/>
            <person name="Saif S."/>
            <person name="Whiston E.A."/>
            <person name="Young S."/>
            <person name="Zeng Q."/>
            <person name="Goldman W.E."/>
            <person name="Mardis E.R."/>
            <person name="Taylor J.W."/>
            <person name="McEwen J.G."/>
            <person name="Clay O.K."/>
            <person name="Klein B.S."/>
            <person name="Cuomo C.A."/>
        </authorList>
    </citation>
    <scope>NUCLEOTIDE SEQUENCE [LARGE SCALE GENOMIC DNA]</scope>
    <source>
        <strain evidence="3">UAMH 139</strain>
    </source>
</reference>